<evidence type="ECO:0000313" key="7">
    <source>
        <dbReference type="EMBL" id="KAF6276392.1"/>
    </source>
</evidence>
<evidence type="ECO:0000259" key="6">
    <source>
        <dbReference type="PROSITE" id="PS50923"/>
    </source>
</evidence>
<dbReference type="GO" id="GO:0006956">
    <property type="term" value="P:complement activation"/>
    <property type="evidence" value="ECO:0007669"/>
    <property type="project" value="TreeGrafter"/>
</dbReference>
<dbReference type="Pfam" id="PF00084">
    <property type="entry name" value="Sushi"/>
    <property type="match status" value="5"/>
</dbReference>
<sequence>MLLLVHAILTLWVSWARGQEFTCEPPVIPNGDFAPKMDQYELDYVITYQCGNGFHPPLRGNEAECTALGWLPLPRCVRKPCGFPEIKHGRLLHADTSKSHFPVYEGRSLAYFCDYGYVPPSQAGLGVLTCTQDGWSPDIPCLRKCSFKSLRHGYAPDSEERYVQGQSRTVMCHRGYGLPNPQNTMTCAENGWSPPPKCIPVRHCDMPIFENARATFTGKPFRPNDTMDYQCLDGYENRDGSTNGSMVCGEDGWSHLPTCFKSADKCGPPPEISNGDIASFPLKAYPPWSRVEYQCQAYYELQGPTDVTCSYGKWSKPPRCIEPCIVSKENLDGKNIRLKGSNDKTYYAKSGHILEFVCKSGRKAVTSARSFRALCLEGAVELPRCE</sequence>
<organism evidence="7 8">
    <name type="scientific">Pipistrellus kuhlii</name>
    <name type="common">Kuhl's pipistrelle</name>
    <dbReference type="NCBI Taxonomy" id="59472"/>
    <lineage>
        <taxon>Eukaryota</taxon>
        <taxon>Metazoa</taxon>
        <taxon>Chordata</taxon>
        <taxon>Craniata</taxon>
        <taxon>Vertebrata</taxon>
        <taxon>Euteleostomi</taxon>
        <taxon>Mammalia</taxon>
        <taxon>Eutheria</taxon>
        <taxon>Laurasiatheria</taxon>
        <taxon>Chiroptera</taxon>
        <taxon>Yangochiroptera</taxon>
        <taxon>Vespertilionidae</taxon>
        <taxon>Pipistrellus</taxon>
    </lineage>
</organism>
<evidence type="ECO:0000256" key="1">
    <source>
        <dbReference type="ARBA" id="ARBA00022659"/>
    </source>
</evidence>
<dbReference type="SUPFAM" id="SSF57535">
    <property type="entry name" value="Complement control module/SCR domain"/>
    <property type="match status" value="6"/>
</dbReference>
<dbReference type="SMART" id="SM00032">
    <property type="entry name" value="CCP"/>
    <property type="match status" value="5"/>
</dbReference>
<dbReference type="PANTHER" id="PTHR45785:SF7">
    <property type="entry name" value="COMPLEMENT FACTOR H"/>
    <property type="match status" value="1"/>
</dbReference>
<dbReference type="EMBL" id="JACAGB010000072">
    <property type="protein sequence ID" value="KAF6276392.1"/>
    <property type="molecule type" value="Genomic_DNA"/>
</dbReference>
<gene>
    <name evidence="7" type="ORF">mPipKuh1_002720</name>
</gene>
<comment type="caution">
    <text evidence="4">Lacks conserved residue(s) required for the propagation of feature annotation.</text>
</comment>
<keyword evidence="1 4" id="KW-0768">Sushi</keyword>
<evidence type="ECO:0000256" key="5">
    <source>
        <dbReference type="SAM" id="SignalP"/>
    </source>
</evidence>
<feature type="disulfide bond" evidence="4">
    <location>
        <begin position="266"/>
        <end position="309"/>
    </location>
</feature>
<dbReference type="FunFam" id="2.10.70.10:FF:000026">
    <property type="entry name" value="Complement inhibitory factor H"/>
    <property type="match status" value="1"/>
</dbReference>
<dbReference type="CDD" id="cd00033">
    <property type="entry name" value="CCP"/>
    <property type="match status" value="4"/>
</dbReference>
<comment type="caution">
    <text evidence="7">The sequence shown here is derived from an EMBL/GenBank/DDBJ whole genome shotgun (WGS) entry which is preliminary data.</text>
</comment>
<accession>A0A7J7RJT2</accession>
<dbReference type="GO" id="GO:0005615">
    <property type="term" value="C:extracellular space"/>
    <property type="evidence" value="ECO:0007669"/>
    <property type="project" value="TreeGrafter"/>
</dbReference>
<evidence type="ECO:0000256" key="3">
    <source>
        <dbReference type="ARBA" id="ARBA00023157"/>
    </source>
</evidence>
<proteinExistence type="predicted"/>
<dbReference type="Proteomes" id="UP000558488">
    <property type="component" value="Unassembled WGS sequence"/>
</dbReference>
<evidence type="ECO:0000256" key="2">
    <source>
        <dbReference type="ARBA" id="ARBA00022729"/>
    </source>
</evidence>
<feature type="domain" description="Sushi" evidence="6">
    <location>
        <begin position="264"/>
        <end position="322"/>
    </location>
</feature>
<dbReference type="AlphaFoldDB" id="A0A7J7RJT2"/>
<feature type="domain" description="Sushi" evidence="6">
    <location>
        <begin position="21"/>
        <end position="78"/>
    </location>
</feature>
<feature type="chain" id="PRO_5029770465" description="Sushi domain-containing protein" evidence="5">
    <location>
        <begin position="19"/>
        <end position="386"/>
    </location>
</feature>
<feature type="signal peptide" evidence="5">
    <location>
        <begin position="1"/>
        <end position="18"/>
    </location>
</feature>
<dbReference type="InterPro" id="IPR035976">
    <property type="entry name" value="Sushi/SCR/CCP_sf"/>
</dbReference>
<dbReference type="InterPro" id="IPR000436">
    <property type="entry name" value="Sushi_SCR_CCP_dom"/>
</dbReference>
<dbReference type="PANTHER" id="PTHR45785">
    <property type="entry name" value="COMPLEMENT FACTOR H-RELATED"/>
    <property type="match status" value="1"/>
</dbReference>
<dbReference type="GO" id="GO:0001851">
    <property type="term" value="F:complement component C3b binding"/>
    <property type="evidence" value="ECO:0007669"/>
    <property type="project" value="TreeGrafter"/>
</dbReference>
<feature type="domain" description="Sushi" evidence="6">
    <location>
        <begin position="202"/>
        <end position="261"/>
    </location>
</feature>
<feature type="domain" description="Sushi" evidence="6">
    <location>
        <begin position="143"/>
        <end position="200"/>
    </location>
</feature>
<dbReference type="PROSITE" id="PS50923">
    <property type="entry name" value="SUSHI"/>
    <property type="match status" value="4"/>
</dbReference>
<dbReference type="InterPro" id="IPR051503">
    <property type="entry name" value="ComplSys_Reg/VirEntry_Med"/>
</dbReference>
<keyword evidence="2 5" id="KW-0732">Signal</keyword>
<evidence type="ECO:0000256" key="4">
    <source>
        <dbReference type="PROSITE-ProRule" id="PRU00302"/>
    </source>
</evidence>
<keyword evidence="8" id="KW-1185">Reference proteome</keyword>
<dbReference type="FunFam" id="2.10.70.10:FF:000054">
    <property type="entry name" value="Complement inhibitory factor H"/>
    <property type="match status" value="1"/>
</dbReference>
<evidence type="ECO:0000313" key="8">
    <source>
        <dbReference type="Proteomes" id="UP000558488"/>
    </source>
</evidence>
<keyword evidence="3 4" id="KW-1015">Disulfide bond</keyword>
<dbReference type="Gene3D" id="2.10.70.10">
    <property type="entry name" value="Complement Module, domain 1"/>
    <property type="match status" value="6"/>
</dbReference>
<reference evidence="7 8" key="1">
    <citation type="journal article" date="2020" name="Nature">
        <title>Six reference-quality genomes reveal evolution of bat adaptations.</title>
        <authorList>
            <person name="Jebb D."/>
            <person name="Huang Z."/>
            <person name="Pippel M."/>
            <person name="Hughes G.M."/>
            <person name="Lavrichenko K."/>
            <person name="Devanna P."/>
            <person name="Winkler S."/>
            <person name="Jermiin L.S."/>
            <person name="Skirmuntt E.C."/>
            <person name="Katzourakis A."/>
            <person name="Burkitt-Gray L."/>
            <person name="Ray D.A."/>
            <person name="Sullivan K.A.M."/>
            <person name="Roscito J.G."/>
            <person name="Kirilenko B.M."/>
            <person name="Davalos L.M."/>
            <person name="Corthals A.P."/>
            <person name="Power M.L."/>
            <person name="Jones G."/>
            <person name="Ransome R.D."/>
            <person name="Dechmann D.K.N."/>
            <person name="Locatelli A.G."/>
            <person name="Puechmaille S.J."/>
            <person name="Fedrigo O."/>
            <person name="Jarvis E.D."/>
            <person name="Hiller M."/>
            <person name="Vernes S.C."/>
            <person name="Myers E.W."/>
            <person name="Teeling E.C."/>
        </authorList>
    </citation>
    <scope>NUCLEOTIDE SEQUENCE [LARGE SCALE GENOMIC DNA]</scope>
    <source>
        <strain evidence="7">MPipKuh1</strain>
        <tissue evidence="7">Flight muscle</tissue>
    </source>
</reference>
<name>A0A7J7RJT2_PIPKU</name>
<protein>
    <recommendedName>
        <fullName evidence="6">Sushi domain-containing protein</fullName>
    </recommendedName>
</protein>